<dbReference type="InterPro" id="IPR048395">
    <property type="entry name" value="Glyco_hydro_31_C"/>
</dbReference>
<dbReference type="SUPFAM" id="SSF74650">
    <property type="entry name" value="Galactose mutarotase-like"/>
    <property type="match status" value="1"/>
</dbReference>
<dbReference type="GO" id="GO:0004553">
    <property type="term" value="F:hydrolase activity, hydrolyzing O-glycosyl compounds"/>
    <property type="evidence" value="ECO:0007669"/>
    <property type="project" value="InterPro"/>
</dbReference>
<sequence>MKENQSLGDVVLIKKLPVNILTACILSGLSGHALASAPQSFHFSGQDTYKVTAVDVFRLRKDFPEVNVTKALRPIFGEVFYTEDTFKSALSTQLDSATVEKIYSNIKARATQKSKQLSIFVHSDNALQITYQDADEKASFKHSDLIDLSKFKAPSKVKKTKHGFNTPALDVSVDEQTLCISFENQKDNQLSEICPDTNTAFTVSADEQYRLNGLGQEFQNPGVVDSSWNGKVRHSNNRMEGFNGGGTGNTMFPILYASSPNQTDFAVYLDNMYSTQWDFSQSPWKIKSAQGDVNLFYFAAESLPELRQSYMSMVGNPLVPPRKMFGMWLSEYGFDNWKEMDSKLETLASNEFPIDGVVMDLQWFGNVQPYDPMSHMGTLTWDEDNFPKPKQKIAQLKDDGIGMMLIEESYVSRDLEEHSVMEESGFLARDPKTGKAINTNSDGGGYWWGKGGMIDWTNKEAGIKWHDWKRQPLIDMGVIGHWTDLGEPEMYNSNGIYAGDQGHNEIHNIFNYKWLESIYQGYQRNDVSQRPFMMSRSGAPGIQRFGASMWSGDIGSNLTSLSVQLGMQTNMMLSGMDYYGSDIGGFHRAGLGVPSKDKDAALAETYTQWFAYSSLFDVPVRPHTENLCNCKETAPDRVGDLESNKSNLELRYQLIPYIYSNAHTAHLTNAPVFPSLGFEFGNDPKAVTLSNHKMMGESLLSVAVAKLGQKNVDVYLPKGKWFDFRTGESYNSDTGIELKEQPLYSELKGEALFQLPLYAKEGAIVPFNPAASGKLTSDVPETIALKVFGLPQHSEFTLYEDDGVTNEYLDGDLRRTLIKLDTKKSEAKLTLTTSGTYEGAPQLRPILVEWQLDGLSATKVELNGEKITSWKMQGNTLELAIDAQNVSHQQTIIVSY</sequence>
<dbReference type="Gene3D" id="3.20.20.80">
    <property type="entry name" value="Glycosidases"/>
    <property type="match status" value="1"/>
</dbReference>
<gene>
    <name evidence="6" type="ORF">A130_13400</name>
</gene>
<evidence type="ECO:0000256" key="2">
    <source>
        <dbReference type="RuleBase" id="RU361185"/>
    </source>
</evidence>
<dbReference type="InterPro" id="IPR017853">
    <property type="entry name" value="GH"/>
</dbReference>
<dbReference type="GO" id="GO:0030246">
    <property type="term" value="F:carbohydrate binding"/>
    <property type="evidence" value="ECO:0007669"/>
    <property type="project" value="InterPro"/>
</dbReference>
<dbReference type="SUPFAM" id="SSF51011">
    <property type="entry name" value="Glycosyl hydrolase domain"/>
    <property type="match status" value="1"/>
</dbReference>
<keyword evidence="2" id="KW-0326">Glycosidase</keyword>
<proteinExistence type="inferred from homology"/>
<dbReference type="Proteomes" id="UP000094165">
    <property type="component" value="Unassembled WGS sequence"/>
</dbReference>
<evidence type="ECO:0000259" key="3">
    <source>
        <dbReference type="Pfam" id="PF01055"/>
    </source>
</evidence>
<dbReference type="Pfam" id="PF01055">
    <property type="entry name" value="Glyco_hydro_31_2nd"/>
    <property type="match status" value="1"/>
</dbReference>
<keyword evidence="2 6" id="KW-0378">Hydrolase</keyword>
<dbReference type="GO" id="GO:0005975">
    <property type="term" value="P:carbohydrate metabolic process"/>
    <property type="evidence" value="ECO:0007669"/>
    <property type="project" value="InterPro"/>
</dbReference>
<name>A0A1E5D4H0_9VIBR</name>
<dbReference type="InterPro" id="IPR033403">
    <property type="entry name" value="DUF5110"/>
</dbReference>
<dbReference type="Gene3D" id="2.60.40.1180">
    <property type="entry name" value="Golgi alpha-mannosidase II"/>
    <property type="match status" value="2"/>
</dbReference>
<dbReference type="EMBL" id="AJYW02000048">
    <property type="protein sequence ID" value="OEE78468.1"/>
    <property type="molecule type" value="Genomic_DNA"/>
</dbReference>
<evidence type="ECO:0000313" key="7">
    <source>
        <dbReference type="Proteomes" id="UP000094165"/>
    </source>
</evidence>
<dbReference type="Pfam" id="PF17137">
    <property type="entry name" value="DUF5110"/>
    <property type="match status" value="1"/>
</dbReference>
<dbReference type="PANTHER" id="PTHR43863:SF2">
    <property type="entry name" value="MALTASE-GLUCOAMYLASE"/>
    <property type="match status" value="1"/>
</dbReference>
<feature type="domain" description="DUF5110" evidence="4">
    <location>
        <begin position="783"/>
        <end position="850"/>
    </location>
</feature>
<protein>
    <submittedName>
        <fullName evidence="6">Glycoside hydrolase family 31</fullName>
    </submittedName>
</protein>
<dbReference type="InterPro" id="IPR051816">
    <property type="entry name" value="Glycosyl_Hydrolase_31"/>
</dbReference>
<evidence type="ECO:0000259" key="4">
    <source>
        <dbReference type="Pfam" id="PF17137"/>
    </source>
</evidence>
<accession>A0A1E5D4H0</accession>
<dbReference type="InterPro" id="IPR013780">
    <property type="entry name" value="Glyco_hydro_b"/>
</dbReference>
<dbReference type="SUPFAM" id="SSF51445">
    <property type="entry name" value="(Trans)glycosidases"/>
    <property type="match status" value="1"/>
</dbReference>
<dbReference type="Gene3D" id="2.60.40.1760">
    <property type="entry name" value="glycosyl hydrolase (family 31)"/>
    <property type="match status" value="1"/>
</dbReference>
<organism evidence="6 7">
    <name type="scientific">Vibrio genomosp. F6 str. FF-238</name>
    <dbReference type="NCBI Taxonomy" id="1191298"/>
    <lineage>
        <taxon>Bacteria</taxon>
        <taxon>Pseudomonadati</taxon>
        <taxon>Pseudomonadota</taxon>
        <taxon>Gammaproteobacteria</taxon>
        <taxon>Vibrionales</taxon>
        <taxon>Vibrionaceae</taxon>
        <taxon>Vibrio</taxon>
    </lineage>
</organism>
<reference evidence="6 7" key="1">
    <citation type="journal article" date="2012" name="Science">
        <title>Ecological populations of bacteria act as socially cohesive units of antibiotic production and resistance.</title>
        <authorList>
            <person name="Cordero O.X."/>
            <person name="Wildschutte H."/>
            <person name="Kirkup B."/>
            <person name="Proehl S."/>
            <person name="Ngo L."/>
            <person name="Hussain F."/>
            <person name="Le Roux F."/>
            <person name="Mincer T."/>
            <person name="Polz M.F."/>
        </authorList>
    </citation>
    <scope>NUCLEOTIDE SEQUENCE [LARGE SCALE GENOMIC DNA]</scope>
    <source>
        <strain evidence="6 7">FF-238</strain>
    </source>
</reference>
<dbReference type="InterPro" id="IPR000322">
    <property type="entry name" value="Glyco_hydro_31_TIM"/>
</dbReference>
<dbReference type="PANTHER" id="PTHR43863">
    <property type="entry name" value="HYDROLASE, PUTATIVE (AFU_ORTHOLOGUE AFUA_1G03140)-RELATED"/>
    <property type="match status" value="1"/>
</dbReference>
<feature type="domain" description="Glycosyl hydrolase family 31 C-terminal" evidence="5">
    <location>
        <begin position="670"/>
        <end position="765"/>
    </location>
</feature>
<comment type="similarity">
    <text evidence="1 2">Belongs to the glycosyl hydrolase 31 family.</text>
</comment>
<keyword evidence="7" id="KW-1185">Reference proteome</keyword>
<dbReference type="AlphaFoldDB" id="A0A1E5D4H0"/>
<evidence type="ECO:0000313" key="6">
    <source>
        <dbReference type="EMBL" id="OEE78468.1"/>
    </source>
</evidence>
<dbReference type="Pfam" id="PF21365">
    <property type="entry name" value="Glyco_hydro_31_3rd"/>
    <property type="match status" value="1"/>
</dbReference>
<evidence type="ECO:0000256" key="1">
    <source>
        <dbReference type="ARBA" id="ARBA00007806"/>
    </source>
</evidence>
<evidence type="ECO:0000259" key="5">
    <source>
        <dbReference type="Pfam" id="PF21365"/>
    </source>
</evidence>
<dbReference type="InterPro" id="IPR011013">
    <property type="entry name" value="Gal_mutarotase_sf_dom"/>
</dbReference>
<comment type="caution">
    <text evidence="6">The sequence shown here is derived from an EMBL/GenBank/DDBJ whole genome shotgun (WGS) entry which is preliminary data.</text>
</comment>
<feature type="domain" description="Glycoside hydrolase family 31 TIM barrel" evidence="3">
    <location>
        <begin position="318"/>
        <end position="660"/>
    </location>
</feature>